<feature type="transmembrane region" description="Helical" evidence="12">
    <location>
        <begin position="611"/>
        <end position="631"/>
    </location>
</feature>
<feature type="transmembrane region" description="Helical" evidence="12">
    <location>
        <begin position="565"/>
        <end position="586"/>
    </location>
</feature>
<protein>
    <recommendedName>
        <fullName evidence="4 12">GPI ethanolamine phosphate transferase 2</fullName>
    </recommendedName>
</protein>
<evidence type="ECO:0000256" key="5">
    <source>
        <dbReference type="ARBA" id="ARBA00022502"/>
    </source>
</evidence>
<keyword evidence="9 12" id="KW-1133">Transmembrane helix</keyword>
<dbReference type="Pfam" id="PF19316">
    <property type="entry name" value="PIGO_PIGG"/>
    <property type="match status" value="1"/>
</dbReference>
<evidence type="ECO:0000256" key="8">
    <source>
        <dbReference type="ARBA" id="ARBA00022824"/>
    </source>
</evidence>
<dbReference type="InterPro" id="IPR017850">
    <property type="entry name" value="Alkaline_phosphatase_core_sf"/>
</dbReference>
<sequence>MRISTHSASGGFQLRSVLAYNLLLALGVITFSVGLLRPIPQVPLSPQASFHGDPFIPPPDARFDRVIFMVIDALRSDMVFSNASGFSFTQSLIRSGHALPFTSHADPPSLTVPRLKSMTTGANPSFLDLFLNLADSEDALTLIHEDSWLHRLKAKDPAKKLAFYGEHTWLQLFPSMFDRSDTVSTFYLPDAMTGDRNIASRAMAELQRDDWSALVLHFPGVDHVGHLRGPYSNDMFLKQEQMDRVVKDIYTSVGEQAHLNSTLFILAGDHGMNEKGNHGGCTPGETAAALLFASPSLPAMNQTRLQAPVQPRGGKYLYYDVVQQADLVPTLSGLLGLPTPRKNVGVFIPAFLGLWPEEERVEVLRGNEAQLKRFHELHSPEGAQMTSLSASGNNTFTGETDTNRLLEICRQYQRALTRASGNLQHLLMTGGILSTLLALGLAMRATKFHLDPVITFWLPATGILGSYGYALVSGAVEEREIWQYGALLIILFECPVRSPQGIPHFAAVVFLGFLSQLWNSAGPGSPAAVVEPQSAANWGLIAVTMVSAVLSLQRGLRGMFPGSKSLSAVAVILGLAAFVIKLAAAVRDDPGRFDFIPAHVEARLLALDVNFAHSMIFTAIQLGAVMVLVRRCSGRHGGRFTDVLYALFGLLQLYLLTLSRVWNTPLFLIFGLQIDLLSPHLAEMPYEQIAITCAFLAQSSYFSFGNTQAIGSADLAPGFVGSTSYSLVPVVIKTIMANWAGPIWWSLASLVFVAEKVRIAEGTAMAPRTEGGRNGSAAPETKNFRVASDYDALYGPFVCNLGVHTMIMCAASAVLMGCIAWMGDGKEVWDLHAPRFVFLCVYIIFVHLTCSAVAVASLGWCWLELKGWGLLRSARGFLFWERI</sequence>
<dbReference type="InterPro" id="IPR039527">
    <property type="entry name" value="PIGG/GPI7"/>
</dbReference>
<comment type="similarity">
    <text evidence="3 12">Belongs to the PIGG/PIGN/PIGO family. PIGG subfamily.</text>
</comment>
<keyword evidence="11" id="KW-0325">Glycoprotein</keyword>
<dbReference type="SUPFAM" id="SSF53649">
    <property type="entry name" value="Alkaline phosphatase-like"/>
    <property type="match status" value="1"/>
</dbReference>
<dbReference type="Proteomes" id="UP001600888">
    <property type="component" value="Unassembled WGS sequence"/>
</dbReference>
<comment type="pathway">
    <text evidence="2 12">Glycolipid biosynthesis; glycosylphosphatidylinositol-anchor biosynthesis.</text>
</comment>
<evidence type="ECO:0000313" key="15">
    <source>
        <dbReference type="Proteomes" id="UP001600888"/>
    </source>
</evidence>
<keyword evidence="5 12" id="KW-0337">GPI-anchor biosynthesis</keyword>
<keyword evidence="8 12" id="KW-0256">Endoplasmic reticulum</keyword>
<organism evidence="14 15">
    <name type="scientific">Diaporthe vaccinii</name>
    <dbReference type="NCBI Taxonomy" id="105482"/>
    <lineage>
        <taxon>Eukaryota</taxon>
        <taxon>Fungi</taxon>
        <taxon>Dikarya</taxon>
        <taxon>Ascomycota</taxon>
        <taxon>Pezizomycotina</taxon>
        <taxon>Sordariomycetes</taxon>
        <taxon>Sordariomycetidae</taxon>
        <taxon>Diaporthales</taxon>
        <taxon>Diaporthaceae</taxon>
        <taxon>Diaporthe</taxon>
        <taxon>Diaporthe eres species complex</taxon>
    </lineage>
</organism>
<feature type="transmembrane region" description="Helical" evidence="12">
    <location>
        <begin position="12"/>
        <end position="36"/>
    </location>
</feature>
<dbReference type="InterPro" id="IPR037674">
    <property type="entry name" value="PIG-G_N"/>
</dbReference>
<evidence type="ECO:0000259" key="13">
    <source>
        <dbReference type="Pfam" id="PF19316"/>
    </source>
</evidence>
<comment type="subcellular location">
    <subcellularLocation>
        <location evidence="1 12">Endoplasmic reticulum membrane</location>
        <topology evidence="1 12">Multi-pass membrane protein</topology>
    </subcellularLocation>
</comment>
<reference evidence="14 15" key="1">
    <citation type="submission" date="2024-03" db="EMBL/GenBank/DDBJ databases">
        <title>A high-quality draft genome sequence of Diaporthe vaccinii, a causative agent of upright dieback and viscid rot disease in cranberry plants.</title>
        <authorList>
            <person name="Sarrasin M."/>
            <person name="Lang B.F."/>
            <person name="Burger G."/>
        </authorList>
    </citation>
    <scope>NUCLEOTIDE SEQUENCE [LARGE SCALE GENOMIC DNA]</scope>
    <source>
        <strain evidence="14 15">IS7</strain>
    </source>
</reference>
<dbReference type="Gene3D" id="3.40.720.10">
    <property type="entry name" value="Alkaline Phosphatase, subunit A"/>
    <property type="match status" value="1"/>
</dbReference>
<feature type="transmembrane region" description="Helical" evidence="12">
    <location>
        <begin position="454"/>
        <end position="475"/>
    </location>
</feature>
<evidence type="ECO:0000256" key="10">
    <source>
        <dbReference type="ARBA" id="ARBA00023136"/>
    </source>
</evidence>
<evidence type="ECO:0000256" key="12">
    <source>
        <dbReference type="RuleBase" id="RU367106"/>
    </source>
</evidence>
<dbReference type="Pfam" id="PF01663">
    <property type="entry name" value="Phosphodiest"/>
    <property type="match status" value="1"/>
</dbReference>
<feature type="domain" description="GPI ethanolamine phosphate transferase 2 C-terminal" evidence="13">
    <location>
        <begin position="426"/>
        <end position="860"/>
    </location>
</feature>
<feature type="transmembrane region" description="Helical" evidence="12">
    <location>
        <begin position="643"/>
        <end position="662"/>
    </location>
</feature>
<evidence type="ECO:0000256" key="4">
    <source>
        <dbReference type="ARBA" id="ARBA00020830"/>
    </source>
</evidence>
<comment type="function">
    <text evidence="12">Ethanolamine phosphate transferase involved in glycosylphosphatidylinositol-anchor biosynthesis. Transfers ethanolamine phosphate to the GPI second mannose.</text>
</comment>
<evidence type="ECO:0000256" key="9">
    <source>
        <dbReference type="ARBA" id="ARBA00022989"/>
    </source>
</evidence>
<dbReference type="CDD" id="cd16024">
    <property type="entry name" value="GPI_EPT_2"/>
    <property type="match status" value="1"/>
</dbReference>
<proteinExistence type="inferred from homology"/>
<evidence type="ECO:0000256" key="3">
    <source>
        <dbReference type="ARBA" id="ARBA00005315"/>
    </source>
</evidence>
<accession>A0ABR4EWC4</accession>
<feature type="transmembrane region" description="Helical" evidence="12">
    <location>
        <begin position="801"/>
        <end position="823"/>
    </location>
</feature>
<evidence type="ECO:0000256" key="6">
    <source>
        <dbReference type="ARBA" id="ARBA00022679"/>
    </source>
</evidence>
<feature type="transmembrane region" description="Helical" evidence="12">
    <location>
        <begin position="835"/>
        <end position="863"/>
    </location>
</feature>
<evidence type="ECO:0000313" key="14">
    <source>
        <dbReference type="EMBL" id="KAL2286704.1"/>
    </source>
</evidence>
<name>A0ABR4EWC4_9PEZI</name>
<gene>
    <name evidence="14" type="ORF">FJTKL_06691</name>
</gene>
<dbReference type="InterPro" id="IPR045687">
    <property type="entry name" value="PIGG/GPI7_C"/>
</dbReference>
<evidence type="ECO:0000256" key="1">
    <source>
        <dbReference type="ARBA" id="ARBA00004477"/>
    </source>
</evidence>
<evidence type="ECO:0000256" key="11">
    <source>
        <dbReference type="ARBA" id="ARBA00023180"/>
    </source>
</evidence>
<keyword evidence="15" id="KW-1185">Reference proteome</keyword>
<evidence type="ECO:0000256" key="2">
    <source>
        <dbReference type="ARBA" id="ARBA00004687"/>
    </source>
</evidence>
<evidence type="ECO:0000256" key="7">
    <source>
        <dbReference type="ARBA" id="ARBA00022692"/>
    </source>
</evidence>
<dbReference type="EMBL" id="JBAWTH010000023">
    <property type="protein sequence ID" value="KAL2286704.1"/>
    <property type="molecule type" value="Genomic_DNA"/>
</dbReference>
<keyword evidence="6 12" id="KW-0808">Transferase</keyword>
<dbReference type="InterPro" id="IPR002591">
    <property type="entry name" value="Phosphodiest/P_Trfase"/>
</dbReference>
<dbReference type="PANTHER" id="PTHR23072">
    <property type="entry name" value="PHOSPHATIDYLINOSITOL GLYCAN-RELATED"/>
    <property type="match status" value="1"/>
</dbReference>
<comment type="caution">
    <text evidence="14">The sequence shown here is derived from an EMBL/GenBank/DDBJ whole genome shotgun (WGS) entry which is preliminary data.</text>
</comment>
<keyword evidence="7 12" id="KW-0812">Transmembrane</keyword>
<feature type="transmembrane region" description="Helical" evidence="12">
    <location>
        <begin position="535"/>
        <end position="553"/>
    </location>
</feature>
<keyword evidence="10 12" id="KW-0472">Membrane</keyword>
<feature type="transmembrane region" description="Helical" evidence="12">
    <location>
        <begin position="423"/>
        <end position="442"/>
    </location>
</feature>
<dbReference type="PANTHER" id="PTHR23072:SF0">
    <property type="entry name" value="GPI ETHANOLAMINE PHOSPHATE TRANSFERASE 2"/>
    <property type="match status" value="1"/>
</dbReference>